<keyword evidence="11" id="KW-1185">Reference proteome</keyword>
<evidence type="ECO:0000256" key="5">
    <source>
        <dbReference type="ARBA" id="ARBA00023163"/>
    </source>
</evidence>
<feature type="region of interest" description="Disordered" evidence="9">
    <location>
        <begin position="647"/>
        <end position="667"/>
    </location>
</feature>
<proteinExistence type="inferred from homology"/>
<dbReference type="EMBL" id="JAWDJO010000194">
    <property type="protein sequence ID" value="KAL1890103.1"/>
    <property type="molecule type" value="Genomic_DNA"/>
</dbReference>
<comment type="subcellular location">
    <subcellularLocation>
        <location evidence="1 8">Nucleus</location>
    </subcellularLocation>
</comment>
<dbReference type="Proteomes" id="UP001583280">
    <property type="component" value="Unassembled WGS sequence"/>
</dbReference>
<keyword evidence="4 8" id="KW-0805">Transcription regulation</keyword>
<dbReference type="Gene3D" id="6.10.250.2620">
    <property type="match status" value="1"/>
</dbReference>
<accession>A0ABR3YPD6</accession>
<gene>
    <name evidence="10" type="primary">SRB4</name>
    <name evidence="8" type="synonym">MED17</name>
    <name evidence="10" type="ORF">Cpir12675_005533</name>
</gene>
<protein>
    <recommendedName>
        <fullName evidence="3 8">Mediator of RNA polymerase II transcription subunit 17</fullName>
    </recommendedName>
    <alternativeName>
        <fullName evidence="7 8">Mediator complex subunit 17</fullName>
    </alternativeName>
</protein>
<dbReference type="PANTHER" id="PTHR13114:SF7">
    <property type="entry name" value="MEDIATOR OF RNA POLYMERASE II TRANSCRIPTION SUBUNIT 17"/>
    <property type="match status" value="1"/>
</dbReference>
<dbReference type="Pfam" id="PF10156">
    <property type="entry name" value="Med17"/>
    <property type="match status" value="1"/>
</dbReference>
<comment type="function">
    <text evidence="8">Component of the Mediator complex, a coactivator involved in the regulated transcription of nearly all RNA polymerase II-dependent genes. Mediator functions as a bridge to convey information from gene-specific regulatory proteins to the basal RNA polymerase II transcription machinery. Mediator is recruited to promoters by direct interactions with regulatory proteins and serves as a scaffold for the assembly of a functional preinitiation complex with RNA polymerase II and the general transcription factors.</text>
</comment>
<reference evidence="10 11" key="1">
    <citation type="journal article" date="2024" name="IMA Fungus">
        <title>IMA Genome - F19 : A genome assembly and annotation guide to empower mycologists, including annotated draft genome sequences of Ceratocystis pirilliformis, Diaporthe australafricana, Fusarium ophioides, Paecilomyces lecythidis, and Sporothrix stenoceras.</title>
        <authorList>
            <person name="Aylward J."/>
            <person name="Wilson A.M."/>
            <person name="Visagie C.M."/>
            <person name="Spraker J."/>
            <person name="Barnes I."/>
            <person name="Buitendag C."/>
            <person name="Ceriani C."/>
            <person name="Del Mar Angel L."/>
            <person name="du Plessis D."/>
            <person name="Fuchs T."/>
            <person name="Gasser K."/>
            <person name="Kramer D."/>
            <person name="Li W."/>
            <person name="Munsamy K."/>
            <person name="Piso A."/>
            <person name="Price J.L."/>
            <person name="Sonnekus B."/>
            <person name="Thomas C."/>
            <person name="van der Nest A."/>
            <person name="van Dijk A."/>
            <person name="van Heerden A."/>
            <person name="van Vuuren N."/>
            <person name="Yilmaz N."/>
            <person name="Duong T.A."/>
            <person name="van der Merwe N.A."/>
            <person name="Wingfield M.J."/>
            <person name="Wingfield B.D."/>
        </authorList>
    </citation>
    <scope>NUCLEOTIDE SEQUENCE [LARGE SCALE GENOMIC DNA]</scope>
    <source>
        <strain evidence="10 11">CMW 12675</strain>
    </source>
</reference>
<name>A0ABR3YPD6_9PEZI</name>
<evidence type="ECO:0000256" key="6">
    <source>
        <dbReference type="ARBA" id="ARBA00023242"/>
    </source>
</evidence>
<comment type="caution">
    <text evidence="10">The sequence shown here is derived from an EMBL/GenBank/DDBJ whole genome shotgun (WGS) entry which is preliminary data.</text>
</comment>
<organism evidence="10 11">
    <name type="scientific">Ceratocystis pirilliformis</name>
    <dbReference type="NCBI Taxonomy" id="259994"/>
    <lineage>
        <taxon>Eukaryota</taxon>
        <taxon>Fungi</taxon>
        <taxon>Dikarya</taxon>
        <taxon>Ascomycota</taxon>
        <taxon>Pezizomycotina</taxon>
        <taxon>Sordariomycetes</taxon>
        <taxon>Hypocreomycetidae</taxon>
        <taxon>Microascales</taxon>
        <taxon>Ceratocystidaceae</taxon>
        <taxon>Ceratocystis</taxon>
    </lineage>
</organism>
<feature type="compositionally biased region" description="Acidic residues" evidence="9">
    <location>
        <begin position="64"/>
        <end position="81"/>
    </location>
</feature>
<evidence type="ECO:0000256" key="7">
    <source>
        <dbReference type="ARBA" id="ARBA00032014"/>
    </source>
</evidence>
<evidence type="ECO:0000256" key="8">
    <source>
        <dbReference type="RuleBase" id="RU364140"/>
    </source>
</evidence>
<dbReference type="PANTHER" id="PTHR13114">
    <property type="entry name" value="MEDIATOR OF RNA POLYMERASE II TRANSCRIPTION SUBUNIT 17"/>
    <property type="match status" value="1"/>
</dbReference>
<evidence type="ECO:0000256" key="9">
    <source>
        <dbReference type="SAM" id="MobiDB-lite"/>
    </source>
</evidence>
<evidence type="ECO:0000313" key="11">
    <source>
        <dbReference type="Proteomes" id="UP001583280"/>
    </source>
</evidence>
<keyword evidence="5 8" id="KW-0804">Transcription</keyword>
<feature type="region of interest" description="Disordered" evidence="9">
    <location>
        <begin position="1"/>
        <end position="21"/>
    </location>
</feature>
<keyword evidence="6 8" id="KW-0539">Nucleus</keyword>
<evidence type="ECO:0000256" key="4">
    <source>
        <dbReference type="ARBA" id="ARBA00023015"/>
    </source>
</evidence>
<evidence type="ECO:0000256" key="3">
    <source>
        <dbReference type="ARBA" id="ARBA00019610"/>
    </source>
</evidence>
<feature type="region of interest" description="Disordered" evidence="9">
    <location>
        <begin position="45"/>
        <end position="81"/>
    </location>
</feature>
<dbReference type="InterPro" id="IPR019313">
    <property type="entry name" value="Mediator_Med17"/>
</dbReference>
<comment type="subunit">
    <text evidence="8">Component of the Mediator complex.</text>
</comment>
<comment type="similarity">
    <text evidence="2 8">Belongs to the Mediator complex subunit 17 family.</text>
</comment>
<evidence type="ECO:0000256" key="2">
    <source>
        <dbReference type="ARBA" id="ARBA00005635"/>
    </source>
</evidence>
<sequence>MSDNIPFGLRPWPTTNSNRSPKTVADFIARANAQVPGGFKALSQETLSNRIQNPNDVANSQEKIDEDVDMDGSEDDDAEEDEKIDPAAIKMEILRKIDHAHNCAMITLDFISLLLTKEVPVQAGTTLTQGLREMVGIGTLGSTKMIESNISAERIQDDNQVSLGWALMDIDKVSLAAKQSAVTLKKEIEKENKYWESVISVSGAGWNVCRLPNERQTLGVKFGFTTANAQFRNASLAPMRRADDGSAQLDFGKLGGVSQRLLVSLEENGTIIGRSSLPDPVPEDSPLSAHVLEARNTVFAQELWHELMLESRQLGSYGVSREASRIVYQTPTGRKVILELANLNDATRDRGSLSHDEGANAINTTLCLLLSYAHRHSEYLRSRPFSPTSPPTLNAPNHNLLRPIIVRELHRKAFVECIQYVGAVVKTLHNAGFLESRFIVIASPHKVDEAMHQVSKSERISLPQAYISALLEPLSFHIRLTLTKSSRLLVGARTYLTPQTTTMYTVILNDTNLNHPNYLADIFPPMMQYPTLADLRQLFSLAMAYAVTKCCHDTLSHEEKEIKPTAQPTTVPAISAGTSMPSLTASDDLPLPAYWTHALDNTMLLQRIDLSAGSEAKVSVSAKDIQGTDGKFHPQLTVFANLDMASPKAGSGGRDSDTGGYGGADGDTDAKNVSAITTTTMEADDWVSVSVAKPKPLKQEIKTRAREDVIPFAKSVTMTWNEHGGAISDGLGIGGDAGTSGVLEACRKLVRELLRAA</sequence>
<evidence type="ECO:0000256" key="1">
    <source>
        <dbReference type="ARBA" id="ARBA00004123"/>
    </source>
</evidence>
<evidence type="ECO:0000313" key="10">
    <source>
        <dbReference type="EMBL" id="KAL1890103.1"/>
    </source>
</evidence>
<keyword evidence="8" id="KW-0010">Activator</keyword>
<feature type="compositionally biased region" description="Polar residues" evidence="9">
    <location>
        <begin position="45"/>
        <end position="61"/>
    </location>
</feature>